<reference evidence="1 2" key="1">
    <citation type="journal article" date="2014" name="Genome Announc.">
        <title>Draft Genome Sequences of Marine Flavobacterium Nonlabens Strains NR17, NR24, NR27, NR32, NR33, and Ara13.</title>
        <authorList>
            <person name="Nakanishi M."/>
            <person name="Meirelles P."/>
            <person name="Suzuki R."/>
            <person name="Takatani N."/>
            <person name="Mino S."/>
            <person name="Suda W."/>
            <person name="Oshima K."/>
            <person name="Hattori M."/>
            <person name="Ohkuma M."/>
            <person name="Hosokawa M."/>
            <person name="Miyashita K."/>
            <person name="Thompson F.L."/>
            <person name="Niwa A."/>
            <person name="Sawabe T."/>
            <person name="Sawabe T."/>
        </authorList>
    </citation>
    <scope>NUCLEOTIDE SEQUENCE [LARGE SCALE GENOMIC DNA]</scope>
    <source>
        <strain evidence="2">JCM19314</strain>
    </source>
</reference>
<evidence type="ECO:0008006" key="3">
    <source>
        <dbReference type="Google" id="ProtNLM"/>
    </source>
</evidence>
<comment type="caution">
    <text evidence="1">The sequence shown here is derived from an EMBL/GenBank/DDBJ whole genome shotgun (WGS) entry which is preliminary data.</text>
</comment>
<name>A0A090QGJ9_NONUL</name>
<evidence type="ECO:0000313" key="2">
    <source>
        <dbReference type="Proteomes" id="UP000029226"/>
    </source>
</evidence>
<dbReference type="EMBL" id="BBMM01000019">
    <property type="protein sequence ID" value="GAL02021.1"/>
    <property type="molecule type" value="Genomic_DNA"/>
</dbReference>
<dbReference type="SUPFAM" id="SSF56935">
    <property type="entry name" value="Porins"/>
    <property type="match status" value="1"/>
</dbReference>
<accession>A0A090QGJ9</accession>
<sequence>MKTCPYIEGILLFIKCKSKNKEKCSDDIDFCIFITIEFAKKQHYEKHIYLSITIFLVCSLFFYQSNGQQDKEGSNFWNNVRFGGNVGANFGNNFTSILIAPQAIYQVNNTVGLGVGLNYSYSERDLNRFDDFKSTVAGGSLIAIASPIDYLQVSADFEYLNVNRNFADASFDDNYWIPALFLGAGYRQGNFVIGARYDVLYDNERSIYNNGIQPFVRVLF</sequence>
<gene>
    <name evidence="1" type="ORF">JCM19314_3763</name>
</gene>
<organism evidence="1 2">
    <name type="scientific">Nonlabens ulvanivorans</name>
    <name type="common">Persicivirga ulvanivorans</name>
    <dbReference type="NCBI Taxonomy" id="906888"/>
    <lineage>
        <taxon>Bacteria</taxon>
        <taxon>Pseudomonadati</taxon>
        <taxon>Bacteroidota</taxon>
        <taxon>Flavobacteriia</taxon>
        <taxon>Flavobacteriales</taxon>
        <taxon>Flavobacteriaceae</taxon>
        <taxon>Nonlabens</taxon>
    </lineage>
</organism>
<proteinExistence type="predicted"/>
<dbReference type="Proteomes" id="UP000029226">
    <property type="component" value="Unassembled WGS sequence"/>
</dbReference>
<evidence type="ECO:0000313" key="1">
    <source>
        <dbReference type="EMBL" id="GAL02021.1"/>
    </source>
</evidence>
<protein>
    <recommendedName>
        <fullName evidence="3">Alpha-ketoglutarate decarboxylase</fullName>
    </recommendedName>
</protein>
<dbReference type="AlphaFoldDB" id="A0A090QGJ9"/>